<organism evidence="1">
    <name type="scientific">freshwater metagenome</name>
    <dbReference type="NCBI Taxonomy" id="449393"/>
    <lineage>
        <taxon>unclassified sequences</taxon>
        <taxon>metagenomes</taxon>
        <taxon>ecological metagenomes</taxon>
    </lineage>
</organism>
<protein>
    <submittedName>
        <fullName evidence="1">Unannotated protein</fullName>
    </submittedName>
</protein>
<evidence type="ECO:0000313" key="1">
    <source>
        <dbReference type="EMBL" id="CAB4964300.1"/>
    </source>
</evidence>
<dbReference type="EMBL" id="CAFBNJ010000124">
    <property type="protein sequence ID" value="CAB4964300.1"/>
    <property type="molecule type" value="Genomic_DNA"/>
</dbReference>
<reference evidence="1" key="1">
    <citation type="submission" date="2020-05" db="EMBL/GenBank/DDBJ databases">
        <authorList>
            <person name="Chiriac C."/>
            <person name="Salcher M."/>
            <person name="Ghai R."/>
            <person name="Kavagutti S V."/>
        </authorList>
    </citation>
    <scope>NUCLEOTIDE SEQUENCE</scope>
</reference>
<accession>A0A6J7L7S6</accession>
<proteinExistence type="predicted"/>
<name>A0A6J7L7S6_9ZZZZ</name>
<sequence length="103" mass="11326">MTVFGRPIAVAQIEGQIHFESSIIVFGSDFGPAFLHGRQCFGSSNIRHWRGMVEAIFWHLERGREAEDGTAMLNGSDASGGERKPVTDALDFIKDGHPRVARA</sequence>
<dbReference type="AlphaFoldDB" id="A0A6J7L7S6"/>
<gene>
    <name evidence="1" type="ORF">UFOPK3785_01746</name>
</gene>